<evidence type="ECO:0000259" key="15">
    <source>
        <dbReference type="Pfam" id="PF02803"/>
    </source>
</evidence>
<evidence type="ECO:0000256" key="2">
    <source>
        <dbReference type="ARBA" id="ARBA00004872"/>
    </source>
</evidence>
<dbReference type="VEuPathDB" id="MicrosporidiaDB:G9O61_00g018010"/>
<evidence type="ECO:0000256" key="8">
    <source>
        <dbReference type="ARBA" id="ARBA00023140"/>
    </source>
</evidence>
<keyword evidence="8" id="KW-0576">Peroxisome</keyword>
<feature type="domain" description="Thiolase C-terminal" evidence="15">
    <location>
        <begin position="261"/>
        <end position="381"/>
    </location>
</feature>
<feature type="active site" description="Proton acceptor" evidence="12">
    <location>
        <position position="338"/>
    </location>
</feature>
<dbReference type="OMA" id="WTVMRNC"/>
<keyword evidence="7" id="KW-0443">Lipid metabolism</keyword>
<dbReference type="CDD" id="cd00751">
    <property type="entry name" value="thiolase"/>
    <property type="match status" value="1"/>
</dbReference>
<dbReference type="InterPro" id="IPR020617">
    <property type="entry name" value="Thiolase_C"/>
</dbReference>
<keyword evidence="17" id="KW-1185">Reference proteome</keyword>
<dbReference type="InterPro" id="IPR020610">
    <property type="entry name" value="Thiolase_AS"/>
</dbReference>
<comment type="subcellular location">
    <subcellularLocation>
        <location evidence="1">Peroxisome</location>
    </subcellularLocation>
</comment>
<dbReference type="PIRSF" id="PIRSF000429">
    <property type="entry name" value="Ac-CoA_Ac_transf"/>
    <property type="match status" value="1"/>
</dbReference>
<dbReference type="PANTHER" id="PTHR43853">
    <property type="entry name" value="3-KETOACYL-COA THIOLASE, PEROXISOMAL"/>
    <property type="match status" value="1"/>
</dbReference>
<evidence type="ECO:0000256" key="9">
    <source>
        <dbReference type="ARBA" id="ARBA00023315"/>
    </source>
</evidence>
<dbReference type="EMBL" id="JPQZ01000006">
    <property type="protein sequence ID" value="KKO76154.1"/>
    <property type="molecule type" value="Genomic_DNA"/>
</dbReference>
<organism evidence="16 17">
    <name type="scientific">Vairimorpha ceranae</name>
    <dbReference type="NCBI Taxonomy" id="40302"/>
    <lineage>
        <taxon>Eukaryota</taxon>
        <taxon>Fungi</taxon>
        <taxon>Fungi incertae sedis</taxon>
        <taxon>Microsporidia</taxon>
        <taxon>Nosematidae</taxon>
        <taxon>Vairimorpha</taxon>
    </lineage>
</organism>
<evidence type="ECO:0000256" key="1">
    <source>
        <dbReference type="ARBA" id="ARBA00004275"/>
    </source>
</evidence>
<evidence type="ECO:0000313" key="16">
    <source>
        <dbReference type="EMBL" id="KKO76154.1"/>
    </source>
</evidence>
<dbReference type="Pfam" id="PF00108">
    <property type="entry name" value="Thiolase_N"/>
    <property type="match status" value="1"/>
</dbReference>
<evidence type="ECO:0000313" key="17">
    <source>
        <dbReference type="Proteomes" id="UP000034350"/>
    </source>
</evidence>
<evidence type="ECO:0000256" key="7">
    <source>
        <dbReference type="ARBA" id="ARBA00023098"/>
    </source>
</evidence>
<gene>
    <name evidence="16" type="ORF">AAJ76_600069452</name>
</gene>
<dbReference type="VEuPathDB" id="MicrosporidiaDB:AAJ76_600069452"/>
<accession>A0A0F9ZFG8</accession>
<name>A0A0F9ZFG8_9MICR</name>
<dbReference type="VEuPathDB" id="MicrosporidiaDB:NCER_101355"/>
<evidence type="ECO:0000256" key="13">
    <source>
        <dbReference type="RuleBase" id="RU003557"/>
    </source>
</evidence>
<dbReference type="AlphaFoldDB" id="A0A0F9ZFG8"/>
<dbReference type="PANTHER" id="PTHR43853:SF8">
    <property type="entry name" value="3-KETOACYL-COA THIOLASE, PEROXISOMAL"/>
    <property type="match status" value="1"/>
</dbReference>
<dbReference type="Proteomes" id="UP000034350">
    <property type="component" value="Unassembled WGS sequence"/>
</dbReference>
<comment type="caution">
    <text evidence="16">The sequence shown here is derived from an EMBL/GenBank/DDBJ whole genome shotgun (WGS) entry which is preliminary data.</text>
</comment>
<comment type="catalytic activity">
    <reaction evidence="11">
        <text>an acyl-CoA + acetyl-CoA = a 3-oxoacyl-CoA + CoA</text>
        <dbReference type="Rhea" id="RHEA:21564"/>
        <dbReference type="ChEBI" id="CHEBI:57287"/>
        <dbReference type="ChEBI" id="CHEBI:57288"/>
        <dbReference type="ChEBI" id="CHEBI:58342"/>
        <dbReference type="ChEBI" id="CHEBI:90726"/>
        <dbReference type="EC" id="2.3.1.16"/>
    </reaction>
</comment>
<dbReference type="GO" id="GO:0010124">
    <property type="term" value="P:phenylacetate catabolic process"/>
    <property type="evidence" value="ECO:0007669"/>
    <property type="project" value="TreeGrafter"/>
</dbReference>
<dbReference type="GeneID" id="36321064"/>
<feature type="active site" description="Proton acceptor" evidence="12">
    <location>
        <position position="369"/>
    </location>
</feature>
<protein>
    <recommendedName>
        <fullName evidence="10">acetyl-CoA C-acyltransferase</fullName>
        <ecNumber evidence="10">2.3.1.16</ecNumber>
    </recommendedName>
</protein>
<proteinExistence type="inferred from homology"/>
<dbReference type="InterPro" id="IPR020613">
    <property type="entry name" value="Thiolase_CS"/>
</dbReference>
<reference evidence="16 17" key="1">
    <citation type="journal article" date="2015" name="Environ. Microbiol.">
        <title>Genome analyses suggest the presence of polyploidy and recent human-driven expansions in eight global populations of the honeybee pathogen Nosema ceranae.</title>
        <authorList>
            <person name="Pelin A."/>
            <person name="Selman M."/>
            <person name="Aris-Brosou S."/>
            <person name="Farinelli L."/>
            <person name="Corradi N."/>
        </authorList>
    </citation>
    <scope>NUCLEOTIDE SEQUENCE [LARGE SCALE GENOMIC DNA]</scope>
    <source>
        <strain evidence="16 17">PA08 1199</strain>
    </source>
</reference>
<dbReference type="GO" id="GO:0006635">
    <property type="term" value="P:fatty acid beta-oxidation"/>
    <property type="evidence" value="ECO:0007669"/>
    <property type="project" value="TreeGrafter"/>
</dbReference>
<comment type="similarity">
    <text evidence="3 13">Belongs to the thiolase-like superfamily. Thiolase family.</text>
</comment>
<keyword evidence="4 13" id="KW-0808">Transferase</keyword>
<comment type="pathway">
    <text evidence="2">Lipid metabolism; fatty acid metabolism.</text>
</comment>
<keyword evidence="6" id="KW-0809">Transit peptide</keyword>
<dbReference type="RefSeq" id="XP_024331896.1">
    <property type="nucleotide sequence ID" value="XM_024476114.1"/>
</dbReference>
<evidence type="ECO:0000256" key="10">
    <source>
        <dbReference type="ARBA" id="ARBA00024073"/>
    </source>
</evidence>
<evidence type="ECO:0000256" key="5">
    <source>
        <dbReference type="ARBA" id="ARBA00022832"/>
    </source>
</evidence>
<dbReference type="PROSITE" id="PS00737">
    <property type="entry name" value="THIOLASE_2"/>
    <property type="match status" value="1"/>
</dbReference>
<dbReference type="InterPro" id="IPR002155">
    <property type="entry name" value="Thiolase"/>
</dbReference>
<keyword evidence="5" id="KW-0276">Fatty acid metabolism</keyword>
<sequence length="383" mass="41299">MCCQKNKDDIVIVSALRTPIAKAGRGAFRGLTNDMLVYHAIKGILDKTRIDPSLIDEVCFGHGLSPMNGSTALRIGALRAGLSLVTPVSTFNRQCGSGLDSVSIIANKIRVGEIEIGLAGGFESMSFYPINQGKITCYEDDVDKVKECFISMGETAEILAKKYSITREESDIFAMNSHKRAAYATINKLYTNEIIPVKIDNSVITEDEGIRVTNLEKLASLKSVFRKGGICTAGNSSQLSDGASAVLLMKRHKAEELEKDILGSLIDYVCVGTNPSIMGQGPVPAIRKLLHRNNLAINDIDYFEINEAFACQALFCIKELEIDQKRVNLHGGAIALGHPIGCTGSRLVASLLNVMGLNNMQGFGVVSLCVGTGQGVAALIRRE</sequence>
<keyword evidence="9 13" id="KW-0012">Acyltransferase</keyword>
<feature type="active site" description="Acyl-thioester intermediate" evidence="12">
    <location>
        <position position="95"/>
    </location>
</feature>
<dbReference type="EC" id="2.3.1.16" evidence="10"/>
<dbReference type="PROSITE" id="PS00099">
    <property type="entry name" value="THIOLASE_3"/>
    <property type="match status" value="1"/>
</dbReference>
<evidence type="ECO:0000256" key="12">
    <source>
        <dbReference type="PIRSR" id="PIRSR000429-1"/>
    </source>
</evidence>
<evidence type="ECO:0000256" key="11">
    <source>
        <dbReference type="ARBA" id="ARBA00047605"/>
    </source>
</evidence>
<evidence type="ECO:0000256" key="4">
    <source>
        <dbReference type="ARBA" id="ARBA00022679"/>
    </source>
</evidence>
<dbReference type="InterPro" id="IPR016039">
    <property type="entry name" value="Thiolase-like"/>
</dbReference>
<dbReference type="SUPFAM" id="SSF53901">
    <property type="entry name" value="Thiolase-like"/>
    <property type="match status" value="2"/>
</dbReference>
<evidence type="ECO:0000256" key="3">
    <source>
        <dbReference type="ARBA" id="ARBA00010982"/>
    </source>
</evidence>
<dbReference type="Pfam" id="PF02803">
    <property type="entry name" value="Thiolase_C"/>
    <property type="match status" value="1"/>
</dbReference>
<dbReference type="InterPro" id="IPR050215">
    <property type="entry name" value="Thiolase-like_sf_Thiolase"/>
</dbReference>
<evidence type="ECO:0000256" key="6">
    <source>
        <dbReference type="ARBA" id="ARBA00022946"/>
    </source>
</evidence>
<dbReference type="GO" id="GO:0003988">
    <property type="term" value="F:acetyl-CoA C-acyltransferase activity"/>
    <property type="evidence" value="ECO:0007669"/>
    <property type="project" value="UniProtKB-EC"/>
</dbReference>
<dbReference type="InterPro" id="IPR020616">
    <property type="entry name" value="Thiolase_N"/>
</dbReference>
<evidence type="ECO:0000259" key="14">
    <source>
        <dbReference type="Pfam" id="PF00108"/>
    </source>
</evidence>
<feature type="domain" description="Thiolase N-terminal" evidence="14">
    <location>
        <begin position="10"/>
        <end position="251"/>
    </location>
</feature>
<dbReference type="Gene3D" id="3.40.47.10">
    <property type="match status" value="2"/>
</dbReference>
<dbReference type="NCBIfam" id="TIGR01930">
    <property type="entry name" value="AcCoA-C-Actrans"/>
    <property type="match status" value="1"/>
</dbReference>
<dbReference type="OrthoDB" id="5404651at2759"/>
<dbReference type="GO" id="GO:0005777">
    <property type="term" value="C:peroxisome"/>
    <property type="evidence" value="ECO:0007669"/>
    <property type="project" value="UniProtKB-SubCell"/>
</dbReference>